<evidence type="ECO:0000256" key="8">
    <source>
        <dbReference type="SAM" id="Phobius"/>
    </source>
</evidence>
<evidence type="ECO:0000256" key="1">
    <source>
        <dbReference type="ARBA" id="ARBA00022475"/>
    </source>
</evidence>
<protein>
    <submittedName>
        <fullName evidence="10">Glycosyltransferase</fullName>
    </submittedName>
</protein>
<dbReference type="GO" id="GO:0009103">
    <property type="term" value="P:lipopolysaccharide biosynthetic process"/>
    <property type="evidence" value="ECO:0007669"/>
    <property type="project" value="UniProtKB-KW"/>
</dbReference>
<keyword evidence="11" id="KW-1185">Reference proteome</keyword>
<sequence length="311" mass="34819">MQNTIDVSIVVPVYKSTKSLELLTQQIGVLGNEIDIKFELIFVNDSPFFLDTNKTLETLDLLFDFVHVITLRKNQGQHMALLVGLSKAKGEFVITMDDDLQHPVSEIPKLISRIAEKNGPDAVFAIPFSGDKKHSPWRNFGSYVINKADVMFLSKPAGLKKSPFRIMRNDLVNVIVNNYNSSPAVSSLIIRATHNIENIEVKHNDRQFGKSGYSLKQLMSLTLNNILHYSSLPLKLLGYVGAFGFICSILFIITVLIRKLFFDINFPGYASIVSLISLFGGLNLLALGIIGEYLIRIVKEQQKPGLDSLYK</sequence>
<keyword evidence="4 8" id="KW-0812">Transmembrane</keyword>
<feature type="transmembrane region" description="Helical" evidence="8">
    <location>
        <begin position="269"/>
        <end position="295"/>
    </location>
</feature>
<keyword evidence="7 8" id="KW-0472">Membrane</keyword>
<evidence type="ECO:0000256" key="7">
    <source>
        <dbReference type="ARBA" id="ARBA00023136"/>
    </source>
</evidence>
<evidence type="ECO:0000259" key="9">
    <source>
        <dbReference type="Pfam" id="PF00535"/>
    </source>
</evidence>
<keyword evidence="3 10" id="KW-0808">Transferase</keyword>
<dbReference type="Pfam" id="PF00535">
    <property type="entry name" value="Glycos_transf_2"/>
    <property type="match status" value="1"/>
</dbReference>
<dbReference type="OrthoDB" id="9807778at2"/>
<organism evidence="10 11">
    <name type="scientific">Gelidibacter gilvus</name>
    <dbReference type="NCBI Taxonomy" id="59602"/>
    <lineage>
        <taxon>Bacteria</taxon>
        <taxon>Pseudomonadati</taxon>
        <taxon>Bacteroidota</taxon>
        <taxon>Flavobacteriia</taxon>
        <taxon>Flavobacteriales</taxon>
        <taxon>Flavobacteriaceae</taxon>
        <taxon>Gelidibacter</taxon>
    </lineage>
</organism>
<accession>A0A4Q0XH05</accession>
<keyword evidence="2" id="KW-0328">Glycosyltransferase</keyword>
<dbReference type="Proteomes" id="UP000289792">
    <property type="component" value="Unassembled WGS sequence"/>
</dbReference>
<evidence type="ECO:0000256" key="5">
    <source>
        <dbReference type="ARBA" id="ARBA00022985"/>
    </source>
</evidence>
<proteinExistence type="predicted"/>
<evidence type="ECO:0000256" key="6">
    <source>
        <dbReference type="ARBA" id="ARBA00022989"/>
    </source>
</evidence>
<evidence type="ECO:0000256" key="2">
    <source>
        <dbReference type="ARBA" id="ARBA00022676"/>
    </source>
</evidence>
<dbReference type="PANTHER" id="PTHR48090:SF3">
    <property type="entry name" value="UNDECAPRENYL-PHOSPHATE 4-DEOXY-4-FORMAMIDO-L-ARABINOSE TRANSFERASE"/>
    <property type="match status" value="1"/>
</dbReference>
<dbReference type="SUPFAM" id="SSF53448">
    <property type="entry name" value="Nucleotide-diphospho-sugar transferases"/>
    <property type="match status" value="1"/>
</dbReference>
<keyword evidence="6 8" id="KW-1133">Transmembrane helix</keyword>
<dbReference type="InterPro" id="IPR029044">
    <property type="entry name" value="Nucleotide-diphossugar_trans"/>
</dbReference>
<comment type="caution">
    <text evidence="10">The sequence shown here is derived from an EMBL/GenBank/DDBJ whole genome shotgun (WGS) entry which is preliminary data.</text>
</comment>
<dbReference type="EMBL" id="SDDZ01000008">
    <property type="protein sequence ID" value="RXJ46046.1"/>
    <property type="molecule type" value="Genomic_DNA"/>
</dbReference>
<dbReference type="InterPro" id="IPR050256">
    <property type="entry name" value="Glycosyltransferase_2"/>
</dbReference>
<evidence type="ECO:0000313" key="10">
    <source>
        <dbReference type="EMBL" id="RXJ46046.1"/>
    </source>
</evidence>
<dbReference type="Gene3D" id="3.90.550.10">
    <property type="entry name" value="Spore Coat Polysaccharide Biosynthesis Protein SpsA, Chain A"/>
    <property type="match status" value="1"/>
</dbReference>
<dbReference type="PANTHER" id="PTHR48090">
    <property type="entry name" value="UNDECAPRENYL-PHOSPHATE 4-DEOXY-4-FORMAMIDO-L-ARABINOSE TRANSFERASE-RELATED"/>
    <property type="match status" value="1"/>
</dbReference>
<dbReference type="GO" id="GO:0099621">
    <property type="term" value="F:undecaprenyl-phosphate 4-deoxy-4-formamido-L-arabinose transferase activity"/>
    <property type="evidence" value="ECO:0007669"/>
    <property type="project" value="TreeGrafter"/>
</dbReference>
<keyword evidence="5" id="KW-0448">Lipopolysaccharide biosynthesis</keyword>
<dbReference type="RefSeq" id="WP_129017976.1">
    <property type="nucleotide sequence ID" value="NZ_SDDZ01000008.1"/>
</dbReference>
<gene>
    <name evidence="10" type="ORF">ESZ48_13205</name>
</gene>
<evidence type="ECO:0000256" key="4">
    <source>
        <dbReference type="ARBA" id="ARBA00022692"/>
    </source>
</evidence>
<feature type="transmembrane region" description="Helical" evidence="8">
    <location>
        <begin position="236"/>
        <end position="257"/>
    </location>
</feature>
<evidence type="ECO:0000313" key="11">
    <source>
        <dbReference type="Proteomes" id="UP000289792"/>
    </source>
</evidence>
<dbReference type="InterPro" id="IPR001173">
    <property type="entry name" value="Glyco_trans_2-like"/>
</dbReference>
<dbReference type="AlphaFoldDB" id="A0A4Q0XH05"/>
<dbReference type="GO" id="GO:0005886">
    <property type="term" value="C:plasma membrane"/>
    <property type="evidence" value="ECO:0007669"/>
    <property type="project" value="TreeGrafter"/>
</dbReference>
<reference evidence="10 11" key="1">
    <citation type="submission" date="2019-01" db="EMBL/GenBank/DDBJ databases">
        <title>Genome sequence of the Antarctic species Gelidibacter gilvus ACAM 158(T).</title>
        <authorList>
            <person name="Bowman J.P."/>
        </authorList>
    </citation>
    <scope>NUCLEOTIDE SEQUENCE [LARGE SCALE GENOMIC DNA]</scope>
    <source>
        <strain evidence="10 11">IC158</strain>
    </source>
</reference>
<evidence type="ECO:0000256" key="3">
    <source>
        <dbReference type="ARBA" id="ARBA00022679"/>
    </source>
</evidence>
<keyword evidence="1" id="KW-1003">Cell membrane</keyword>
<feature type="domain" description="Glycosyltransferase 2-like" evidence="9">
    <location>
        <begin position="8"/>
        <end position="171"/>
    </location>
</feature>
<name>A0A4Q0XH05_9FLAO</name>